<accession>A0ABW4I8V3</accession>
<reference evidence="3" key="1">
    <citation type="journal article" date="2019" name="Int. J. Syst. Evol. Microbiol.">
        <title>The Global Catalogue of Microorganisms (GCM) 10K type strain sequencing project: providing services to taxonomists for standard genome sequencing and annotation.</title>
        <authorList>
            <consortium name="The Broad Institute Genomics Platform"/>
            <consortium name="The Broad Institute Genome Sequencing Center for Infectious Disease"/>
            <person name="Wu L."/>
            <person name="Ma J."/>
        </authorList>
    </citation>
    <scope>NUCLEOTIDE SEQUENCE [LARGE SCALE GENOMIC DNA]</scope>
    <source>
        <strain evidence="3">CCUG 53762</strain>
    </source>
</reference>
<organism evidence="2 3">
    <name type="scientific">Pseudopedobacter beijingensis</name>
    <dbReference type="NCBI Taxonomy" id="1207056"/>
    <lineage>
        <taxon>Bacteria</taxon>
        <taxon>Pseudomonadati</taxon>
        <taxon>Bacteroidota</taxon>
        <taxon>Sphingobacteriia</taxon>
        <taxon>Sphingobacteriales</taxon>
        <taxon>Sphingobacteriaceae</taxon>
        <taxon>Pseudopedobacter</taxon>
    </lineage>
</organism>
<comment type="caution">
    <text evidence="2">The sequence shown here is derived from an EMBL/GenBank/DDBJ whole genome shotgun (WGS) entry which is preliminary data.</text>
</comment>
<keyword evidence="3" id="KW-1185">Reference proteome</keyword>
<evidence type="ECO:0000313" key="2">
    <source>
        <dbReference type="EMBL" id="MFD1628502.1"/>
    </source>
</evidence>
<proteinExistence type="predicted"/>
<dbReference type="RefSeq" id="WP_379660889.1">
    <property type="nucleotide sequence ID" value="NZ_JBHUDG010000002.1"/>
</dbReference>
<name>A0ABW4I8V3_9SPHI</name>
<keyword evidence="1" id="KW-0732">Signal</keyword>
<feature type="signal peptide" evidence="1">
    <location>
        <begin position="1"/>
        <end position="25"/>
    </location>
</feature>
<dbReference type="Proteomes" id="UP001597118">
    <property type="component" value="Unassembled WGS sequence"/>
</dbReference>
<gene>
    <name evidence="2" type="ORF">ACFSAH_01365</name>
</gene>
<evidence type="ECO:0000256" key="1">
    <source>
        <dbReference type="SAM" id="SignalP"/>
    </source>
</evidence>
<sequence length="444" mass="47846">MKKNRLKQIGVIILASVGIVKVSLAQSLAETSPGSTPGNTGTVKFMYGGNEVTYSTVRAKDGNIWLQQNLGSSKVAISQNGDVNAEGDLFQWGRWDDGHQTGATQAENITANLNPNNPAGLNKTGNNPFYYKGSSGNLWWVSGVVTDKAEAGSPDDVTATNGCDPCKKLMGGDWRLPTQAEWDAAIIAENITNANTAFTSSLVIPAIKPRDATTGNRLTNYNTVRYWSGTAGSGGGAFVLNLGSSVANTTNISRAQGYAVRCINKPVTTPVGFINFKGKGGTLGINLEWTIASEYNNAYYTVAHSGDGVFFKNLTDVTGKGNSSVKQIYTYVHRNPVSGVNYYKLSQTDLDGTYRELSTILVADKGPGEEVIMVKATDQFVNVLLTGFEFKPRKITVSSITGQNIYAGKINDDNITFPLVLKKGGYVIRVDFEDNTFKMVKFIK</sequence>
<protein>
    <recommendedName>
        <fullName evidence="4">Major paralogous domain-containing protein</fullName>
    </recommendedName>
</protein>
<evidence type="ECO:0008006" key="4">
    <source>
        <dbReference type="Google" id="ProtNLM"/>
    </source>
</evidence>
<dbReference type="EMBL" id="JBHUDG010000002">
    <property type="protein sequence ID" value="MFD1628502.1"/>
    <property type="molecule type" value="Genomic_DNA"/>
</dbReference>
<feature type="chain" id="PRO_5046715316" description="Major paralogous domain-containing protein" evidence="1">
    <location>
        <begin position="26"/>
        <end position="444"/>
    </location>
</feature>
<evidence type="ECO:0000313" key="3">
    <source>
        <dbReference type="Proteomes" id="UP001597118"/>
    </source>
</evidence>